<dbReference type="SMART" id="SM00356">
    <property type="entry name" value="ZnF_C3H1"/>
    <property type="match status" value="2"/>
</dbReference>
<protein>
    <recommendedName>
        <fullName evidence="6">C3H1-type domain-containing protein</fullName>
    </recommendedName>
</protein>
<dbReference type="InterPro" id="IPR036855">
    <property type="entry name" value="Znf_CCCH_sf"/>
</dbReference>
<evidence type="ECO:0000256" key="2">
    <source>
        <dbReference type="ARBA" id="ARBA00022771"/>
    </source>
</evidence>
<keyword evidence="1 4" id="KW-0479">Metal-binding</keyword>
<feature type="compositionally biased region" description="Basic and acidic residues" evidence="5">
    <location>
        <begin position="7"/>
        <end position="26"/>
    </location>
</feature>
<dbReference type="Gene3D" id="6.20.400.10">
    <property type="match status" value="1"/>
</dbReference>
<comment type="caution">
    <text evidence="7">The sequence shown here is derived from an EMBL/GenBank/DDBJ whole genome shotgun (WGS) entry which is preliminary data.</text>
</comment>
<feature type="zinc finger region" description="C3H1-type" evidence="4">
    <location>
        <begin position="169"/>
        <end position="206"/>
    </location>
</feature>
<gene>
    <name evidence="7" type="ORF">VaNZ11_003856</name>
</gene>
<feature type="domain" description="C3H1-type" evidence="6">
    <location>
        <begin position="169"/>
        <end position="206"/>
    </location>
</feature>
<dbReference type="PANTHER" id="PTHR12681:SF0">
    <property type="entry name" value="ZINC FINGER CCCH DOMAIN-CONTAINING PROTEIN 15"/>
    <property type="match status" value="1"/>
</dbReference>
<feature type="region of interest" description="Disordered" evidence="5">
    <location>
        <begin position="327"/>
        <end position="400"/>
    </location>
</feature>
<organism evidence="7 8">
    <name type="scientific">Volvox africanus</name>
    <dbReference type="NCBI Taxonomy" id="51714"/>
    <lineage>
        <taxon>Eukaryota</taxon>
        <taxon>Viridiplantae</taxon>
        <taxon>Chlorophyta</taxon>
        <taxon>core chlorophytes</taxon>
        <taxon>Chlorophyceae</taxon>
        <taxon>CS clade</taxon>
        <taxon>Chlamydomonadales</taxon>
        <taxon>Volvocaceae</taxon>
        <taxon>Volvox</taxon>
    </lineage>
</organism>
<feature type="compositionally biased region" description="Acidic residues" evidence="5">
    <location>
        <begin position="373"/>
        <end position="400"/>
    </location>
</feature>
<dbReference type="InterPro" id="IPR000571">
    <property type="entry name" value="Znf_CCCH"/>
</dbReference>
<accession>A0ABQ5RW23</accession>
<dbReference type="InterPro" id="IPR032378">
    <property type="entry name" value="ZC3H15/TMA46_C"/>
</dbReference>
<sequence>MAPKKGAPVDKAKAAAKQKAAEDKTFGLKNKNKSAKVQKYVQNVKQNATQGLANYKPVEVKKKEKKPEEEVGNIFAVAIKQPKVPEGVDPKSIVCEFFRHNQCAKGNKCKFSHDLSVERKGPKISLYTDQRDIGKGGGEDGEESKEGMEDWDQATLEAAIKQKHANENKPTEIICRFFLDAVERKLYGWFWKCPNGDDCKYRHALPPGYVLKSQMKELLEEEARNAKDITESIEEERARVVARTPVTEESFRIWHRAKREARAAKRAADEDDRRRKGILNGREIFMQDGFVATDDASATDEYAREEDEESAIQDMIARAKAAVEAARQAASELGPTPEEDELAAEGMGAGPLEDSAGPSGSNGAGPATHLNLEDDEAEALFEGDDDDEEELMDEEEDDDGDLEGLEAHVKGMHIGGGGRLLDKTAEGRK</sequence>
<dbReference type="Proteomes" id="UP001165090">
    <property type="component" value="Unassembled WGS sequence"/>
</dbReference>
<keyword evidence="2 4" id="KW-0863">Zinc-finger</keyword>
<evidence type="ECO:0000313" key="7">
    <source>
        <dbReference type="EMBL" id="GLI61463.1"/>
    </source>
</evidence>
<evidence type="ECO:0000256" key="3">
    <source>
        <dbReference type="ARBA" id="ARBA00022833"/>
    </source>
</evidence>
<dbReference type="Pfam" id="PF16543">
    <property type="entry name" value="DFRP_C"/>
    <property type="match status" value="1"/>
</dbReference>
<keyword evidence="3 4" id="KW-0862">Zinc</keyword>
<keyword evidence="8" id="KW-1185">Reference proteome</keyword>
<dbReference type="Gene3D" id="4.10.1000.10">
    <property type="entry name" value="Zinc finger, CCCH-type"/>
    <property type="match status" value="1"/>
</dbReference>
<reference evidence="7 8" key="1">
    <citation type="journal article" date="2023" name="IScience">
        <title>Expanded male sex-determining region conserved during the evolution of homothallism in the green alga Volvox.</title>
        <authorList>
            <person name="Yamamoto K."/>
            <person name="Matsuzaki R."/>
            <person name="Mahakham W."/>
            <person name="Heman W."/>
            <person name="Sekimoto H."/>
            <person name="Kawachi M."/>
            <person name="Minakuchi Y."/>
            <person name="Toyoda A."/>
            <person name="Nozaki H."/>
        </authorList>
    </citation>
    <scope>NUCLEOTIDE SEQUENCE [LARGE SCALE GENOMIC DNA]</scope>
    <source>
        <strain evidence="7 8">NIES-4468</strain>
    </source>
</reference>
<evidence type="ECO:0000256" key="1">
    <source>
        <dbReference type="ARBA" id="ARBA00022723"/>
    </source>
</evidence>
<dbReference type="SUPFAM" id="SSF90229">
    <property type="entry name" value="CCCH zinc finger"/>
    <property type="match status" value="1"/>
</dbReference>
<name>A0ABQ5RW23_9CHLO</name>
<feature type="region of interest" description="Disordered" evidence="5">
    <location>
        <begin position="1"/>
        <end position="26"/>
    </location>
</feature>
<evidence type="ECO:0000313" key="8">
    <source>
        <dbReference type="Proteomes" id="UP001165090"/>
    </source>
</evidence>
<dbReference type="PROSITE" id="PS50103">
    <property type="entry name" value="ZF_C3H1"/>
    <property type="match status" value="2"/>
</dbReference>
<feature type="compositionally biased region" description="Low complexity" evidence="5">
    <location>
        <begin position="355"/>
        <end position="367"/>
    </location>
</feature>
<evidence type="ECO:0000256" key="5">
    <source>
        <dbReference type="SAM" id="MobiDB-lite"/>
    </source>
</evidence>
<proteinExistence type="predicted"/>
<feature type="domain" description="C3H1-type" evidence="6">
    <location>
        <begin position="89"/>
        <end position="116"/>
    </location>
</feature>
<evidence type="ECO:0000256" key="4">
    <source>
        <dbReference type="PROSITE-ProRule" id="PRU00723"/>
    </source>
</evidence>
<dbReference type="PANTHER" id="PTHR12681">
    <property type="entry name" value="ZINC FINGER-CONTAINING PROTEIN P48ZNF"/>
    <property type="match status" value="1"/>
</dbReference>
<evidence type="ECO:0000259" key="6">
    <source>
        <dbReference type="PROSITE" id="PS50103"/>
    </source>
</evidence>
<feature type="compositionally biased region" description="Basic and acidic residues" evidence="5">
    <location>
        <begin position="129"/>
        <end position="147"/>
    </location>
</feature>
<dbReference type="EMBL" id="BSDZ01000010">
    <property type="protein sequence ID" value="GLI61463.1"/>
    <property type="molecule type" value="Genomic_DNA"/>
</dbReference>
<feature type="region of interest" description="Disordered" evidence="5">
    <location>
        <begin position="128"/>
        <end position="147"/>
    </location>
</feature>
<feature type="zinc finger region" description="C3H1-type" evidence="4">
    <location>
        <begin position="89"/>
        <end position="116"/>
    </location>
</feature>